<sequence>MEKAVFYHAGCTVCIDAEERFVDALDRNRYAIESVHFGDARDRIAEARTAGVKAVYHINHSADLSELG</sequence>
<evidence type="ECO:0000313" key="2">
    <source>
        <dbReference type="Proteomes" id="UP000253420"/>
    </source>
</evidence>
<protein>
    <submittedName>
        <fullName evidence="1">Thioredoxin</fullName>
    </submittedName>
</protein>
<organism evidence="1 2">
    <name type="scientific">Phyllobacterium salinisoli</name>
    <dbReference type="NCBI Taxonomy" id="1899321"/>
    <lineage>
        <taxon>Bacteria</taxon>
        <taxon>Pseudomonadati</taxon>
        <taxon>Pseudomonadota</taxon>
        <taxon>Alphaproteobacteria</taxon>
        <taxon>Hyphomicrobiales</taxon>
        <taxon>Phyllobacteriaceae</taxon>
        <taxon>Phyllobacterium</taxon>
    </lineage>
</organism>
<gene>
    <name evidence="1" type="ORF">DUT91_21850</name>
</gene>
<dbReference type="Gene3D" id="3.40.30.10">
    <property type="entry name" value="Glutaredoxin"/>
    <property type="match status" value="1"/>
</dbReference>
<keyword evidence="2" id="KW-1185">Reference proteome</keyword>
<comment type="caution">
    <text evidence="1">The sequence shown here is derived from an EMBL/GenBank/DDBJ whole genome shotgun (WGS) entry which is preliminary data.</text>
</comment>
<dbReference type="EMBL" id="QOZG01000014">
    <property type="protein sequence ID" value="RCS21821.1"/>
    <property type="molecule type" value="Genomic_DNA"/>
</dbReference>
<proteinExistence type="predicted"/>
<name>A0A368JXY5_9HYPH</name>
<accession>A0A368JXY5</accession>
<dbReference type="OrthoDB" id="5402270at2"/>
<dbReference type="Proteomes" id="UP000253420">
    <property type="component" value="Unassembled WGS sequence"/>
</dbReference>
<dbReference type="AlphaFoldDB" id="A0A368JXY5"/>
<reference evidence="1 2" key="1">
    <citation type="submission" date="2018-07" db="EMBL/GenBank/DDBJ databases">
        <title>The draft genome of Phyllobacterium salinisoli.</title>
        <authorList>
            <person name="Liu L."/>
            <person name="Li L."/>
            <person name="Zhang X."/>
            <person name="Liang L."/>
        </authorList>
    </citation>
    <scope>NUCLEOTIDE SEQUENCE [LARGE SCALE GENOMIC DNA]</scope>
    <source>
        <strain evidence="1 2">LLAN61</strain>
    </source>
</reference>
<evidence type="ECO:0000313" key="1">
    <source>
        <dbReference type="EMBL" id="RCS21821.1"/>
    </source>
</evidence>
<dbReference type="RefSeq" id="WP_114442591.1">
    <property type="nucleotide sequence ID" value="NZ_QOZG01000014.1"/>
</dbReference>